<gene>
    <name evidence="1" type="ORF">S01H1_84371</name>
</gene>
<evidence type="ECO:0000313" key="1">
    <source>
        <dbReference type="EMBL" id="GAG42154.1"/>
    </source>
</evidence>
<proteinExistence type="predicted"/>
<protein>
    <submittedName>
        <fullName evidence="1">Uncharacterized protein</fullName>
    </submittedName>
</protein>
<name>X0XG43_9ZZZZ</name>
<accession>X0XG43</accession>
<dbReference type="AlphaFoldDB" id="X0XG43"/>
<reference evidence="1" key="1">
    <citation type="journal article" date="2014" name="Front. Microbiol.">
        <title>High frequency of phylogenetically diverse reductive dehalogenase-homologous genes in deep subseafloor sedimentary metagenomes.</title>
        <authorList>
            <person name="Kawai M."/>
            <person name="Futagami T."/>
            <person name="Toyoda A."/>
            <person name="Takaki Y."/>
            <person name="Nishi S."/>
            <person name="Hori S."/>
            <person name="Arai W."/>
            <person name="Tsubouchi T."/>
            <person name="Morono Y."/>
            <person name="Uchiyama I."/>
            <person name="Ito T."/>
            <person name="Fujiyama A."/>
            <person name="Inagaki F."/>
            <person name="Takami H."/>
        </authorList>
    </citation>
    <scope>NUCLEOTIDE SEQUENCE</scope>
    <source>
        <strain evidence="1">Expedition CK06-06</strain>
    </source>
</reference>
<organism evidence="1">
    <name type="scientific">marine sediment metagenome</name>
    <dbReference type="NCBI Taxonomy" id="412755"/>
    <lineage>
        <taxon>unclassified sequences</taxon>
        <taxon>metagenomes</taxon>
        <taxon>ecological metagenomes</taxon>
    </lineage>
</organism>
<feature type="non-terminal residue" evidence="1">
    <location>
        <position position="1"/>
    </location>
</feature>
<sequence length="60" mass="6853">WNIQDRIASIDKSGGITEQDAKYLRKVEKELERLNPGKRTMVVEGKSELVDTLYLGSDEE</sequence>
<comment type="caution">
    <text evidence="1">The sequence shown here is derived from an EMBL/GenBank/DDBJ whole genome shotgun (WGS) entry which is preliminary data.</text>
</comment>
<dbReference type="EMBL" id="BARS01057581">
    <property type="protein sequence ID" value="GAG42154.1"/>
    <property type="molecule type" value="Genomic_DNA"/>
</dbReference>